<reference evidence="3 4" key="1">
    <citation type="journal article" date="2011" name="Front. Microbiol.">
        <title>Genomic signatures of strain selection and enhancement in Bacillus atrophaeus var. globigii, a historical biowarfare simulant.</title>
        <authorList>
            <person name="Gibbons H.S."/>
            <person name="Broomall S.M."/>
            <person name="McNew L.A."/>
            <person name="Daligault H."/>
            <person name="Chapman C."/>
            <person name="Bruce D."/>
            <person name="Karavis M."/>
            <person name="Krepps M."/>
            <person name="McGregor P.A."/>
            <person name="Hong C."/>
            <person name="Park K.H."/>
            <person name="Akmal A."/>
            <person name="Feldman A."/>
            <person name="Lin J.S."/>
            <person name="Chang W.E."/>
            <person name="Higgs B.W."/>
            <person name="Demirev P."/>
            <person name="Lindquist J."/>
            <person name="Liem A."/>
            <person name="Fochler E."/>
            <person name="Read T.D."/>
            <person name="Tapia R."/>
            <person name="Johnson S."/>
            <person name="Bishop-Lilly K.A."/>
            <person name="Detter C."/>
            <person name="Han C."/>
            <person name="Sozhamannan S."/>
            <person name="Rosenzweig C.N."/>
            <person name="Skowronski E.W."/>
        </authorList>
    </citation>
    <scope>NUCLEOTIDE SEQUENCE [LARGE SCALE GENOMIC DNA]</scope>
    <source>
        <strain evidence="3 4">GYP-17</strain>
    </source>
</reference>
<dbReference type="InterPro" id="IPR012902">
    <property type="entry name" value="N_methyl_site"/>
</dbReference>
<dbReference type="NCBIfam" id="TIGR02532">
    <property type="entry name" value="IV_pilin_GFxxxE"/>
    <property type="match status" value="1"/>
</dbReference>
<dbReference type="EMBL" id="PIPM01000009">
    <property type="protein sequence ID" value="RUO30541.1"/>
    <property type="molecule type" value="Genomic_DNA"/>
</dbReference>
<comment type="caution">
    <text evidence="3">The sequence shown here is derived from an EMBL/GenBank/DDBJ whole genome shotgun (WGS) entry which is preliminary data.</text>
</comment>
<evidence type="ECO:0000259" key="2">
    <source>
        <dbReference type="Pfam" id="PF08805"/>
    </source>
</evidence>
<feature type="domain" description="Type 4 secretion system PilS N-terminal" evidence="2">
    <location>
        <begin position="35"/>
        <end position="131"/>
    </location>
</feature>
<evidence type="ECO:0000313" key="4">
    <source>
        <dbReference type="Proteomes" id="UP000288405"/>
    </source>
</evidence>
<feature type="transmembrane region" description="Helical" evidence="1">
    <location>
        <begin position="6"/>
        <end position="26"/>
    </location>
</feature>
<dbReference type="Gene3D" id="3.30.1690.10">
    <property type="entry name" value="TcpA-like pilin"/>
    <property type="match status" value="1"/>
</dbReference>
<dbReference type="Proteomes" id="UP000288405">
    <property type="component" value="Unassembled WGS sequence"/>
</dbReference>
<dbReference type="SUPFAM" id="SSF54523">
    <property type="entry name" value="Pili subunits"/>
    <property type="match status" value="1"/>
</dbReference>
<name>A0A432WDP5_9GAMM</name>
<evidence type="ECO:0000256" key="1">
    <source>
        <dbReference type="SAM" id="Phobius"/>
    </source>
</evidence>
<protein>
    <submittedName>
        <fullName evidence="3">Prepilin-type cleavage/methylation domain-containing protein</fullName>
    </submittedName>
</protein>
<evidence type="ECO:0000313" key="3">
    <source>
        <dbReference type="EMBL" id="RUO30541.1"/>
    </source>
</evidence>
<dbReference type="InterPro" id="IPR014911">
    <property type="entry name" value="PilS_N"/>
</dbReference>
<sequence length="143" mass="15271">MGGFTFIEVLAVLSIVALATLGVLALRDWATSNARISEAKSQVAAIQSGVQQWRPRNGVYTGVSVDALTQVASLPISWGDGSSINPWGGDIQISVDSTDATRYIVRLTNIRVSEEGQRLSRDFSSIAESVSFSGNTFEATFQG</sequence>
<proteinExistence type="predicted"/>
<accession>A0A432WDP5</accession>
<organism evidence="3 4">
    <name type="scientific">Aliidiomarina sanyensis</name>
    <dbReference type="NCBI Taxonomy" id="1249555"/>
    <lineage>
        <taxon>Bacteria</taxon>
        <taxon>Pseudomonadati</taxon>
        <taxon>Pseudomonadota</taxon>
        <taxon>Gammaproteobacteria</taxon>
        <taxon>Alteromonadales</taxon>
        <taxon>Idiomarinaceae</taxon>
        <taxon>Aliidiomarina</taxon>
    </lineage>
</organism>
<keyword evidence="1" id="KW-1133">Transmembrane helix</keyword>
<keyword evidence="1" id="KW-0472">Membrane</keyword>
<gene>
    <name evidence="3" type="ORF">CWE11_09030</name>
</gene>
<dbReference type="AlphaFoldDB" id="A0A432WDP5"/>
<dbReference type="InterPro" id="IPR045584">
    <property type="entry name" value="Pilin-like"/>
</dbReference>
<keyword evidence="1" id="KW-0812">Transmembrane</keyword>
<keyword evidence="4" id="KW-1185">Reference proteome</keyword>
<dbReference type="Pfam" id="PF08805">
    <property type="entry name" value="PilS"/>
    <property type="match status" value="1"/>
</dbReference>